<dbReference type="Pfam" id="PF17823">
    <property type="entry name" value="DUF5585"/>
    <property type="match status" value="1"/>
</dbReference>
<organism evidence="3 4">
    <name type="scientific">Phoenicopterus ruber ruber</name>
    <dbReference type="NCBI Taxonomy" id="9218"/>
    <lineage>
        <taxon>Eukaryota</taxon>
        <taxon>Metazoa</taxon>
        <taxon>Chordata</taxon>
        <taxon>Craniata</taxon>
        <taxon>Vertebrata</taxon>
        <taxon>Euteleostomi</taxon>
        <taxon>Archelosauria</taxon>
        <taxon>Archosauria</taxon>
        <taxon>Dinosauria</taxon>
        <taxon>Saurischia</taxon>
        <taxon>Theropoda</taxon>
        <taxon>Coelurosauria</taxon>
        <taxon>Aves</taxon>
        <taxon>Neognathae</taxon>
        <taxon>Neoaves</taxon>
        <taxon>Mirandornithes</taxon>
        <taxon>Phoenicopteriformes</taxon>
        <taxon>Phoenicopteridae</taxon>
        <taxon>Phoenicopterus</taxon>
    </lineage>
</organism>
<feature type="transmembrane region" description="Helical" evidence="2">
    <location>
        <begin position="400"/>
        <end position="420"/>
    </location>
</feature>
<feature type="non-terminal residue" evidence="3">
    <location>
        <position position="447"/>
    </location>
</feature>
<feature type="compositionally biased region" description="Polar residues" evidence="1">
    <location>
        <begin position="188"/>
        <end position="197"/>
    </location>
</feature>
<keyword evidence="4" id="KW-1185">Reference proteome</keyword>
<dbReference type="AlphaFoldDB" id="A0A091U800"/>
<dbReference type="InterPro" id="IPR041056">
    <property type="entry name" value="DUF5585"/>
</dbReference>
<evidence type="ECO:0000256" key="2">
    <source>
        <dbReference type="SAM" id="Phobius"/>
    </source>
</evidence>
<gene>
    <name evidence="3" type="ORF">N337_10196</name>
</gene>
<dbReference type="EMBL" id="KK422437">
    <property type="protein sequence ID" value="KFQ86899.1"/>
    <property type="molecule type" value="Genomic_DNA"/>
</dbReference>
<accession>A0A091U800</accession>
<proteinExistence type="predicted"/>
<evidence type="ECO:0000256" key="1">
    <source>
        <dbReference type="SAM" id="MobiDB-lite"/>
    </source>
</evidence>
<feature type="compositionally biased region" description="Low complexity" evidence="1">
    <location>
        <begin position="177"/>
        <end position="187"/>
    </location>
</feature>
<keyword evidence="2" id="KW-0812">Transmembrane</keyword>
<evidence type="ECO:0000313" key="3">
    <source>
        <dbReference type="EMBL" id="KFQ86899.1"/>
    </source>
</evidence>
<sequence>FNSLTTAMKQCIQYTVCSNPFPLPFSGNHHCNWSVPYQNRCVLLQCHQLSVCQNAGEQDIKGLLGEMVSGKRETVLFHHQSYPQKKERMVNARVDRHMENLFSSTGWTHKIHLRHLLKFEPEDVTTSAIKPTANNAIATNATAITTNVTNATVLTTANETTAKASNTLGGSHLLAETTSSAASSPTSGNIPASTSSPVIKLATTTEKSEHSSSVSVLSTISTSTPLTVISEAGTQTEQFNPATTSSPHSGSHTTVGADLKTLSGVLTTLILQDAGTSSTASTRAMALTPLESSHSVNPLPVSTLLYLETETSTAATSLSKSTSVSGSTRGATVLTPASTAETTTRRGIKSTSHIFSRTTAPADAPKTTASGLAETQDTDNEYLLIAAEPLTQYLVDKSSLLAVLLVGTVFFITVIVLFLMQAYESYKKKDYTQVDYLINGMYADSEM</sequence>
<keyword evidence="2" id="KW-1133">Transmembrane helix</keyword>
<name>A0A091U800_PHORB</name>
<keyword evidence="2" id="KW-0472">Membrane</keyword>
<feature type="region of interest" description="Disordered" evidence="1">
    <location>
        <begin position="177"/>
        <end position="212"/>
    </location>
</feature>
<dbReference type="OrthoDB" id="10071013at2759"/>
<evidence type="ECO:0000313" key="4">
    <source>
        <dbReference type="Proteomes" id="UP000053700"/>
    </source>
</evidence>
<dbReference type="Proteomes" id="UP000053700">
    <property type="component" value="Unassembled WGS sequence"/>
</dbReference>
<reference evidence="3 4" key="1">
    <citation type="submission" date="2014-04" db="EMBL/GenBank/DDBJ databases">
        <title>Genome evolution of avian class.</title>
        <authorList>
            <person name="Zhang G."/>
            <person name="Li C."/>
        </authorList>
    </citation>
    <scope>NUCLEOTIDE SEQUENCE [LARGE SCALE GENOMIC DNA]</scope>
    <source>
        <strain evidence="3">BGI_N337</strain>
    </source>
</reference>
<protein>
    <submittedName>
        <fullName evidence="3">Uncharacterized protein C11orf24</fullName>
    </submittedName>
</protein>
<feature type="non-terminal residue" evidence="3">
    <location>
        <position position="1"/>
    </location>
</feature>